<dbReference type="OrthoDB" id="7708701at2"/>
<dbReference type="SUPFAM" id="SSF103481">
    <property type="entry name" value="Multidrug resistance efflux transporter EmrE"/>
    <property type="match status" value="1"/>
</dbReference>
<feature type="transmembrane region" description="Helical" evidence="1">
    <location>
        <begin position="5"/>
        <end position="25"/>
    </location>
</feature>
<organism evidence="2 3">
    <name type="scientific">Roseivivax lentus</name>
    <dbReference type="NCBI Taxonomy" id="633194"/>
    <lineage>
        <taxon>Bacteria</taxon>
        <taxon>Pseudomonadati</taxon>
        <taxon>Pseudomonadota</taxon>
        <taxon>Alphaproteobacteria</taxon>
        <taxon>Rhodobacterales</taxon>
        <taxon>Roseobacteraceae</taxon>
        <taxon>Roseivivax</taxon>
    </lineage>
</organism>
<dbReference type="InterPro" id="IPR037185">
    <property type="entry name" value="EmrE-like"/>
</dbReference>
<sequence length="103" mass="10727">MAIPLIVLASAGFYCIAMIAMKSWWVGPSPWILIAIAGALLIAGAFEVLALKQERLGIVYVGILGAEVLIIGTVSILLFGESFTAREVAGIALVLVGTALAWA</sequence>
<accession>A0A1N7PQ53</accession>
<keyword evidence="1" id="KW-0472">Membrane</keyword>
<evidence type="ECO:0008006" key="4">
    <source>
        <dbReference type="Google" id="ProtNLM"/>
    </source>
</evidence>
<proteinExistence type="predicted"/>
<dbReference type="Proteomes" id="UP000186684">
    <property type="component" value="Unassembled WGS sequence"/>
</dbReference>
<gene>
    <name evidence="2" type="ORF">SAMN05421759_11860</name>
</gene>
<reference evidence="3" key="1">
    <citation type="submission" date="2017-01" db="EMBL/GenBank/DDBJ databases">
        <authorList>
            <person name="Varghese N."/>
            <person name="Submissions S."/>
        </authorList>
    </citation>
    <scope>NUCLEOTIDE SEQUENCE [LARGE SCALE GENOMIC DNA]</scope>
    <source>
        <strain evidence="3">DSM 29430</strain>
    </source>
</reference>
<keyword evidence="1" id="KW-0812">Transmembrane</keyword>
<feature type="transmembrane region" description="Helical" evidence="1">
    <location>
        <begin position="31"/>
        <end position="51"/>
    </location>
</feature>
<keyword evidence="3" id="KW-1185">Reference proteome</keyword>
<dbReference type="EMBL" id="FTOQ01000018">
    <property type="protein sequence ID" value="SIT12665.1"/>
    <property type="molecule type" value="Genomic_DNA"/>
</dbReference>
<dbReference type="AlphaFoldDB" id="A0A1N7PQ53"/>
<protein>
    <recommendedName>
        <fullName evidence="4">Small multidrug resistance family-3 protein</fullName>
    </recommendedName>
</protein>
<feature type="transmembrane region" description="Helical" evidence="1">
    <location>
        <begin position="85"/>
        <end position="102"/>
    </location>
</feature>
<name>A0A1N7PQ53_9RHOB</name>
<evidence type="ECO:0000313" key="3">
    <source>
        <dbReference type="Proteomes" id="UP000186684"/>
    </source>
</evidence>
<evidence type="ECO:0000313" key="2">
    <source>
        <dbReference type="EMBL" id="SIT12665.1"/>
    </source>
</evidence>
<keyword evidence="1" id="KW-1133">Transmembrane helix</keyword>
<evidence type="ECO:0000256" key="1">
    <source>
        <dbReference type="SAM" id="Phobius"/>
    </source>
</evidence>
<dbReference type="Gene3D" id="1.10.3730.20">
    <property type="match status" value="1"/>
</dbReference>
<dbReference type="RefSeq" id="WP_076450506.1">
    <property type="nucleotide sequence ID" value="NZ_FTOQ01000018.1"/>
</dbReference>
<feature type="transmembrane region" description="Helical" evidence="1">
    <location>
        <begin position="58"/>
        <end position="79"/>
    </location>
</feature>